<dbReference type="Proteomes" id="UP001436297">
    <property type="component" value="Chromosome"/>
</dbReference>
<dbReference type="InterPro" id="IPR006542">
    <property type="entry name" value="DUF1093"/>
</dbReference>
<accession>A0ABZ3EFG4</accession>
<dbReference type="EMBL" id="CP128355">
    <property type="protein sequence ID" value="XAF71233.1"/>
    <property type="molecule type" value="Genomic_DNA"/>
</dbReference>
<dbReference type="Pfam" id="PF06486">
    <property type="entry name" value="DUF1093"/>
    <property type="match status" value="1"/>
</dbReference>
<gene>
    <name evidence="2" type="ORF">QQM35_03720</name>
</gene>
<dbReference type="InterPro" id="IPR036166">
    <property type="entry name" value="YxeA-like_sf"/>
</dbReference>
<dbReference type="PANTHER" id="PTHR36433">
    <property type="entry name" value="HYPOTHETICAL CYTOSOLIC PROTEIN"/>
    <property type="match status" value="1"/>
</dbReference>
<dbReference type="SUPFAM" id="SSF159121">
    <property type="entry name" value="BC4932-like"/>
    <property type="match status" value="1"/>
</dbReference>
<name>A0ABZ3EFG4_9STAP</name>
<protein>
    <submittedName>
        <fullName evidence="2">DUF1093 domain-containing protein</fullName>
    </submittedName>
</protein>
<keyword evidence="3" id="KW-1185">Reference proteome</keyword>
<sequence>MNKNKKVTIITISSIVVALALIVGGLFGWKAYAESHTDNERIVTYGNLNPLVPTKEYYVKTKKPGKPQKDKNTHVKAIYNQYGADKNGDRKFIHYNPYGKKRLKTGHYLKIKVKLDRTKTYEEVPKDKVPKKALEKID</sequence>
<keyword evidence="1" id="KW-0472">Membrane</keyword>
<feature type="transmembrane region" description="Helical" evidence="1">
    <location>
        <begin position="7"/>
        <end position="29"/>
    </location>
</feature>
<evidence type="ECO:0000313" key="2">
    <source>
        <dbReference type="EMBL" id="XAF71233.1"/>
    </source>
</evidence>
<keyword evidence="1" id="KW-1133">Transmembrane helix</keyword>
<reference evidence="2 3" key="1">
    <citation type="journal article" date="2024" name="Pathogens">
        <title>Staphylococcus hsinchuensis sp. nov., Isolated from Soymilk.</title>
        <authorList>
            <person name="Wang Y.T."/>
            <person name="Lin Y.C."/>
            <person name="Hsieh Y.H."/>
            <person name="Lin Y.T."/>
            <person name="Hamada M."/>
            <person name="Chen C.C."/>
            <person name="Liou J.S."/>
            <person name="Lee A.Y."/>
            <person name="Zhang W.L."/>
            <person name="Chen Y.T."/>
            <person name="Huang C.H."/>
        </authorList>
    </citation>
    <scope>NUCLEOTIDE SEQUENCE [LARGE SCALE GENOMIC DNA]</scope>
    <source>
        <strain evidence="2 3">H164</strain>
    </source>
</reference>
<dbReference type="RefSeq" id="WP_251521258.1">
    <property type="nucleotide sequence ID" value="NZ_CP128355.1"/>
</dbReference>
<dbReference type="Gene3D" id="2.40.50.480">
    <property type="match status" value="1"/>
</dbReference>
<organism evidence="2 3">
    <name type="scientific">Staphylococcus hsinchuensis</name>
    <dbReference type="NCBI Taxonomy" id="3051183"/>
    <lineage>
        <taxon>Bacteria</taxon>
        <taxon>Bacillati</taxon>
        <taxon>Bacillota</taxon>
        <taxon>Bacilli</taxon>
        <taxon>Bacillales</taxon>
        <taxon>Staphylococcaceae</taxon>
        <taxon>Staphylococcus</taxon>
    </lineage>
</organism>
<proteinExistence type="predicted"/>
<evidence type="ECO:0000256" key="1">
    <source>
        <dbReference type="SAM" id="Phobius"/>
    </source>
</evidence>
<dbReference type="PANTHER" id="PTHR36433:SF2">
    <property type="entry name" value="YXEA FAMILY PROTEIN"/>
    <property type="match status" value="1"/>
</dbReference>
<evidence type="ECO:0000313" key="3">
    <source>
        <dbReference type="Proteomes" id="UP001436297"/>
    </source>
</evidence>
<keyword evidence="1" id="KW-0812">Transmembrane</keyword>